<gene>
    <name evidence="1" type="ORF">L6452_43793</name>
</gene>
<dbReference type="Proteomes" id="UP001055879">
    <property type="component" value="Linkage Group LG18"/>
</dbReference>
<organism evidence="1 2">
    <name type="scientific">Arctium lappa</name>
    <name type="common">Greater burdock</name>
    <name type="synonym">Lappa major</name>
    <dbReference type="NCBI Taxonomy" id="4217"/>
    <lineage>
        <taxon>Eukaryota</taxon>
        <taxon>Viridiplantae</taxon>
        <taxon>Streptophyta</taxon>
        <taxon>Embryophyta</taxon>
        <taxon>Tracheophyta</taxon>
        <taxon>Spermatophyta</taxon>
        <taxon>Magnoliopsida</taxon>
        <taxon>eudicotyledons</taxon>
        <taxon>Gunneridae</taxon>
        <taxon>Pentapetalae</taxon>
        <taxon>asterids</taxon>
        <taxon>campanulids</taxon>
        <taxon>Asterales</taxon>
        <taxon>Asteraceae</taxon>
        <taxon>Carduoideae</taxon>
        <taxon>Cardueae</taxon>
        <taxon>Arctiinae</taxon>
        <taxon>Arctium</taxon>
    </lineage>
</organism>
<dbReference type="EMBL" id="CM042064">
    <property type="protein sequence ID" value="KAI3665171.1"/>
    <property type="molecule type" value="Genomic_DNA"/>
</dbReference>
<keyword evidence="2" id="KW-1185">Reference proteome</keyword>
<proteinExistence type="predicted"/>
<accession>A0ACB8XF19</accession>
<name>A0ACB8XF19_ARCLA</name>
<reference evidence="1 2" key="2">
    <citation type="journal article" date="2022" name="Mol. Ecol. Resour.">
        <title>The genomes of chicory, endive, great burdock and yacon provide insights into Asteraceae paleo-polyploidization history and plant inulin production.</title>
        <authorList>
            <person name="Fan W."/>
            <person name="Wang S."/>
            <person name="Wang H."/>
            <person name="Wang A."/>
            <person name="Jiang F."/>
            <person name="Liu H."/>
            <person name="Zhao H."/>
            <person name="Xu D."/>
            <person name="Zhang Y."/>
        </authorList>
    </citation>
    <scope>NUCLEOTIDE SEQUENCE [LARGE SCALE GENOMIC DNA]</scope>
    <source>
        <strain evidence="2">cv. Niubang</strain>
    </source>
</reference>
<evidence type="ECO:0000313" key="2">
    <source>
        <dbReference type="Proteomes" id="UP001055879"/>
    </source>
</evidence>
<sequence>MKGFLYRFLTLHTAGSNVYLLLAFSVDAAGNGDIIYASSGIEVKAFDVHMITCNSKSSFLVGADYGADTKGLHTHTCD</sequence>
<reference evidence="2" key="1">
    <citation type="journal article" date="2022" name="Mol. Ecol. Resour.">
        <title>The genomes of chicory, endive, great burdock and yacon provide insights into Asteraceae palaeo-polyploidization history and plant inulin production.</title>
        <authorList>
            <person name="Fan W."/>
            <person name="Wang S."/>
            <person name="Wang H."/>
            <person name="Wang A."/>
            <person name="Jiang F."/>
            <person name="Liu H."/>
            <person name="Zhao H."/>
            <person name="Xu D."/>
            <person name="Zhang Y."/>
        </authorList>
    </citation>
    <scope>NUCLEOTIDE SEQUENCE [LARGE SCALE GENOMIC DNA]</scope>
    <source>
        <strain evidence="2">cv. Niubang</strain>
    </source>
</reference>
<comment type="caution">
    <text evidence="1">The sequence shown here is derived from an EMBL/GenBank/DDBJ whole genome shotgun (WGS) entry which is preliminary data.</text>
</comment>
<evidence type="ECO:0000313" key="1">
    <source>
        <dbReference type="EMBL" id="KAI3665171.1"/>
    </source>
</evidence>
<protein>
    <submittedName>
        <fullName evidence="1">Uncharacterized protein</fullName>
    </submittedName>
</protein>